<evidence type="ECO:0008006" key="2">
    <source>
        <dbReference type="Google" id="ProtNLM"/>
    </source>
</evidence>
<sequence>MSEPTSDDRRKFQVTLADAFQRAVDEFQYISVDPEVMGGAPCIRGTRVTVHGILDSVREGGSLEDPRRGWARLSREQVKEALGFAAEVIECALEDG</sequence>
<proteinExistence type="predicted"/>
<dbReference type="InterPro" id="IPR007367">
    <property type="entry name" value="DUF433"/>
</dbReference>
<protein>
    <recommendedName>
        <fullName evidence="2">DUF433 domain-containing protein</fullName>
    </recommendedName>
</protein>
<accession>A0A0F9H9A1</accession>
<gene>
    <name evidence="1" type="ORF">LCGC14_2026880</name>
</gene>
<dbReference type="SUPFAM" id="SSF46689">
    <property type="entry name" value="Homeodomain-like"/>
    <property type="match status" value="1"/>
</dbReference>
<dbReference type="InterPro" id="IPR009057">
    <property type="entry name" value="Homeodomain-like_sf"/>
</dbReference>
<organism evidence="1">
    <name type="scientific">marine sediment metagenome</name>
    <dbReference type="NCBI Taxonomy" id="412755"/>
    <lineage>
        <taxon>unclassified sequences</taxon>
        <taxon>metagenomes</taxon>
        <taxon>ecological metagenomes</taxon>
    </lineage>
</organism>
<dbReference type="AlphaFoldDB" id="A0A0F9H9A1"/>
<dbReference type="Gene3D" id="1.10.10.10">
    <property type="entry name" value="Winged helix-like DNA-binding domain superfamily/Winged helix DNA-binding domain"/>
    <property type="match status" value="1"/>
</dbReference>
<dbReference type="InterPro" id="IPR036388">
    <property type="entry name" value="WH-like_DNA-bd_sf"/>
</dbReference>
<dbReference type="PANTHER" id="PTHR34849:SF3">
    <property type="entry name" value="SSR2962 PROTEIN"/>
    <property type="match status" value="1"/>
</dbReference>
<comment type="caution">
    <text evidence="1">The sequence shown here is derived from an EMBL/GenBank/DDBJ whole genome shotgun (WGS) entry which is preliminary data.</text>
</comment>
<dbReference type="EMBL" id="LAZR01023523">
    <property type="protein sequence ID" value="KKL78230.1"/>
    <property type="molecule type" value="Genomic_DNA"/>
</dbReference>
<dbReference type="PANTHER" id="PTHR34849">
    <property type="entry name" value="SSL5025 PROTEIN"/>
    <property type="match status" value="1"/>
</dbReference>
<name>A0A0F9H9A1_9ZZZZ</name>
<evidence type="ECO:0000313" key="1">
    <source>
        <dbReference type="EMBL" id="KKL78230.1"/>
    </source>
</evidence>
<reference evidence="1" key="1">
    <citation type="journal article" date="2015" name="Nature">
        <title>Complex archaea that bridge the gap between prokaryotes and eukaryotes.</title>
        <authorList>
            <person name="Spang A."/>
            <person name="Saw J.H."/>
            <person name="Jorgensen S.L."/>
            <person name="Zaremba-Niedzwiedzka K."/>
            <person name="Martijn J."/>
            <person name="Lind A.E."/>
            <person name="van Eijk R."/>
            <person name="Schleper C."/>
            <person name="Guy L."/>
            <person name="Ettema T.J."/>
        </authorList>
    </citation>
    <scope>NUCLEOTIDE SEQUENCE</scope>
</reference>
<dbReference type="Pfam" id="PF04255">
    <property type="entry name" value="DUF433"/>
    <property type="match status" value="1"/>
</dbReference>